<evidence type="ECO:0000256" key="1">
    <source>
        <dbReference type="ARBA" id="ARBA00022729"/>
    </source>
</evidence>
<dbReference type="PANTHER" id="PTHR47976">
    <property type="entry name" value="G-TYPE LECTIN S-RECEPTOR-LIKE SERINE/THREONINE-PROTEIN KINASE SD2-5"/>
    <property type="match status" value="1"/>
</dbReference>
<keyword evidence="3" id="KW-0325">Glycoprotein</keyword>
<keyword evidence="4" id="KW-0812">Transmembrane</keyword>
<dbReference type="PROSITE" id="PS50927">
    <property type="entry name" value="BULB_LECTIN"/>
    <property type="match status" value="1"/>
</dbReference>
<evidence type="ECO:0000256" key="5">
    <source>
        <dbReference type="SAM" id="SignalP"/>
    </source>
</evidence>
<dbReference type="PIRSF" id="PIRSF002686">
    <property type="entry name" value="SLG"/>
    <property type="match status" value="1"/>
</dbReference>
<dbReference type="InterPro" id="IPR051343">
    <property type="entry name" value="G-type_lectin_kinases/EP1-like"/>
</dbReference>
<evidence type="ECO:0000256" key="4">
    <source>
        <dbReference type="SAM" id="Phobius"/>
    </source>
</evidence>
<gene>
    <name evidence="7" type="ORF">B456_006G233700</name>
</gene>
<reference evidence="7 8" key="1">
    <citation type="journal article" date="2012" name="Nature">
        <title>Repeated polyploidization of Gossypium genomes and the evolution of spinnable cotton fibres.</title>
        <authorList>
            <person name="Paterson A.H."/>
            <person name="Wendel J.F."/>
            <person name="Gundlach H."/>
            <person name="Guo H."/>
            <person name="Jenkins J."/>
            <person name="Jin D."/>
            <person name="Llewellyn D."/>
            <person name="Showmaker K.C."/>
            <person name="Shu S."/>
            <person name="Udall J."/>
            <person name="Yoo M.J."/>
            <person name="Byers R."/>
            <person name="Chen W."/>
            <person name="Doron-Faigenboim A."/>
            <person name="Duke M.V."/>
            <person name="Gong L."/>
            <person name="Grimwood J."/>
            <person name="Grover C."/>
            <person name="Grupp K."/>
            <person name="Hu G."/>
            <person name="Lee T.H."/>
            <person name="Li J."/>
            <person name="Lin L."/>
            <person name="Liu T."/>
            <person name="Marler B.S."/>
            <person name="Page J.T."/>
            <person name="Roberts A.W."/>
            <person name="Romanel E."/>
            <person name="Sanders W.S."/>
            <person name="Szadkowski E."/>
            <person name="Tan X."/>
            <person name="Tang H."/>
            <person name="Xu C."/>
            <person name="Wang J."/>
            <person name="Wang Z."/>
            <person name="Zhang D."/>
            <person name="Zhang L."/>
            <person name="Ashrafi H."/>
            <person name="Bedon F."/>
            <person name="Bowers J.E."/>
            <person name="Brubaker C.L."/>
            <person name="Chee P.W."/>
            <person name="Das S."/>
            <person name="Gingle A.R."/>
            <person name="Haigler C.H."/>
            <person name="Harker D."/>
            <person name="Hoffmann L.V."/>
            <person name="Hovav R."/>
            <person name="Jones D.C."/>
            <person name="Lemke C."/>
            <person name="Mansoor S."/>
            <person name="ur Rahman M."/>
            <person name="Rainville L.N."/>
            <person name="Rambani A."/>
            <person name="Reddy U.K."/>
            <person name="Rong J.K."/>
            <person name="Saranga Y."/>
            <person name="Scheffler B.E."/>
            <person name="Scheffler J.A."/>
            <person name="Stelly D.M."/>
            <person name="Triplett B.A."/>
            <person name="Van Deynze A."/>
            <person name="Vaslin M.F."/>
            <person name="Waghmare V.N."/>
            <person name="Walford S.A."/>
            <person name="Wright R.J."/>
            <person name="Zaki E.A."/>
            <person name="Zhang T."/>
            <person name="Dennis E.S."/>
            <person name="Mayer K.F."/>
            <person name="Peterson D.G."/>
            <person name="Rokhsar D.S."/>
            <person name="Wang X."/>
            <person name="Schmutz J."/>
        </authorList>
    </citation>
    <scope>NUCLEOTIDE SEQUENCE [LARGE SCALE GENOMIC DNA]</scope>
</reference>
<feature type="domain" description="Bulb-type lectin" evidence="6">
    <location>
        <begin position="42"/>
        <end position="166"/>
    </location>
</feature>
<dbReference type="Gramene" id="KJB38038">
    <property type="protein sequence ID" value="KJB38038"/>
    <property type="gene ID" value="B456_006G233700"/>
</dbReference>
<accession>A0A0D2QFN6</accession>
<proteinExistence type="predicted"/>
<evidence type="ECO:0000256" key="3">
    <source>
        <dbReference type="ARBA" id="ARBA00023180"/>
    </source>
</evidence>
<dbReference type="EMBL" id="CM001745">
    <property type="protein sequence ID" value="KJB38038.1"/>
    <property type="molecule type" value="Genomic_DNA"/>
</dbReference>
<feature type="signal peptide" evidence="5">
    <location>
        <begin position="1"/>
        <end position="27"/>
    </location>
</feature>
<evidence type="ECO:0000313" key="7">
    <source>
        <dbReference type="EMBL" id="KJB38038.1"/>
    </source>
</evidence>
<dbReference type="KEGG" id="gra:105800472"/>
<keyword evidence="4" id="KW-0472">Membrane</keyword>
<feature type="chain" id="PRO_5002266173" description="Bulb-type lectin domain-containing protein" evidence="5">
    <location>
        <begin position="28"/>
        <end position="448"/>
    </location>
</feature>
<dbReference type="InterPro" id="IPR035446">
    <property type="entry name" value="SLSG/EP1"/>
</dbReference>
<feature type="transmembrane region" description="Helical" evidence="4">
    <location>
        <begin position="415"/>
        <end position="441"/>
    </location>
</feature>
<keyword evidence="8" id="KW-1185">Reference proteome</keyword>
<dbReference type="InterPro" id="IPR036426">
    <property type="entry name" value="Bulb-type_lectin_dom_sf"/>
</dbReference>
<dbReference type="AlphaFoldDB" id="A0A0D2QFN6"/>
<dbReference type="InterPro" id="IPR001480">
    <property type="entry name" value="Bulb-type_lectin_dom"/>
</dbReference>
<keyword evidence="2" id="KW-1015">Disulfide bond</keyword>
<dbReference type="SMART" id="SM00108">
    <property type="entry name" value="B_lectin"/>
    <property type="match status" value="1"/>
</dbReference>
<dbReference type="OrthoDB" id="740822at2759"/>
<dbReference type="PANTHER" id="PTHR47976:SF120">
    <property type="entry name" value="G-TYPE LECTIN S-RECEPTOR-LIKE SERINE_THREONINE-PROTEIN KINASE SD2-5"/>
    <property type="match status" value="1"/>
</dbReference>
<dbReference type="Pfam" id="PF01453">
    <property type="entry name" value="B_lectin"/>
    <property type="match status" value="1"/>
</dbReference>
<dbReference type="Proteomes" id="UP000032304">
    <property type="component" value="Chromosome 6"/>
</dbReference>
<keyword evidence="1 5" id="KW-0732">Signal</keyword>
<evidence type="ECO:0000256" key="2">
    <source>
        <dbReference type="ARBA" id="ARBA00023157"/>
    </source>
</evidence>
<sequence length="448" mass="49604">MKNIKVPEFSFYFCSVLLILLVNNGCCDWGSSIHVGHEISLAVPLEYSDGFIGRAFLMDDGNGQVEPNFRVALSAEANKGGYSCSLEVFLGDVKVWNSGHHSQFYTMDTCVLELTEDGDLLLKGAEDQVGWRTGTSGQGVERLRILKTGNLVLVDVFDQIKWQSFNFPTDVMLWGQRLDLATRLTSYPRNSTSFYTFEIQHSKLALHLNSGLVLFNDEHRKMAQIPSWWRSIQPPSVRFLALGNETGNLGLYSYSPKKRSFEASFQVLNSKCDFPLACKPYGICTFSNACSCIRLATKEKHTVSNCSEGTSSSAQFCNGTQVEMLELNGVNTVLRDASTRVIVSKTACANLCLDDCKCVAALYSSGNGAKIFRECSIFRLVAGIKQVETGTGTSYMVKVPKGARYDYKETSVEKWVLIVVGVVDGLVIIILVVGGLAYHLIQKRRNNL</sequence>
<organism evidence="7 8">
    <name type="scientific">Gossypium raimondii</name>
    <name type="common">Peruvian cotton</name>
    <name type="synonym">Gossypium klotzschianum subsp. raimondii</name>
    <dbReference type="NCBI Taxonomy" id="29730"/>
    <lineage>
        <taxon>Eukaryota</taxon>
        <taxon>Viridiplantae</taxon>
        <taxon>Streptophyta</taxon>
        <taxon>Embryophyta</taxon>
        <taxon>Tracheophyta</taxon>
        <taxon>Spermatophyta</taxon>
        <taxon>Magnoliopsida</taxon>
        <taxon>eudicotyledons</taxon>
        <taxon>Gunneridae</taxon>
        <taxon>Pentapetalae</taxon>
        <taxon>rosids</taxon>
        <taxon>malvids</taxon>
        <taxon>Malvales</taxon>
        <taxon>Malvaceae</taxon>
        <taxon>Malvoideae</taxon>
        <taxon>Gossypium</taxon>
    </lineage>
</organism>
<keyword evidence="4" id="KW-1133">Transmembrane helix</keyword>
<name>A0A0D2QFN6_GOSRA</name>
<evidence type="ECO:0000259" key="6">
    <source>
        <dbReference type="PROSITE" id="PS50927"/>
    </source>
</evidence>
<protein>
    <recommendedName>
        <fullName evidence="6">Bulb-type lectin domain-containing protein</fullName>
    </recommendedName>
</protein>
<dbReference type="SUPFAM" id="SSF51110">
    <property type="entry name" value="alpha-D-mannose-specific plant lectins"/>
    <property type="match status" value="1"/>
</dbReference>
<dbReference type="Gene3D" id="2.90.10.10">
    <property type="entry name" value="Bulb-type lectin domain"/>
    <property type="match status" value="1"/>
</dbReference>
<evidence type="ECO:0000313" key="8">
    <source>
        <dbReference type="Proteomes" id="UP000032304"/>
    </source>
</evidence>